<evidence type="ECO:0000256" key="1">
    <source>
        <dbReference type="SAM" id="Phobius"/>
    </source>
</evidence>
<accession>A0A9W9PBI6</accession>
<organism evidence="2 3">
    <name type="scientific">Penicillium citrinum</name>
    <dbReference type="NCBI Taxonomy" id="5077"/>
    <lineage>
        <taxon>Eukaryota</taxon>
        <taxon>Fungi</taxon>
        <taxon>Dikarya</taxon>
        <taxon>Ascomycota</taxon>
        <taxon>Pezizomycotina</taxon>
        <taxon>Eurotiomycetes</taxon>
        <taxon>Eurotiomycetidae</taxon>
        <taxon>Eurotiales</taxon>
        <taxon>Aspergillaceae</taxon>
        <taxon>Penicillium</taxon>
    </lineage>
</organism>
<dbReference type="Proteomes" id="UP001147733">
    <property type="component" value="Unassembled WGS sequence"/>
</dbReference>
<gene>
    <name evidence="2" type="ORF">N7469_003065</name>
</gene>
<evidence type="ECO:0000313" key="2">
    <source>
        <dbReference type="EMBL" id="KAJ5241474.1"/>
    </source>
</evidence>
<dbReference type="RefSeq" id="XP_056504479.1">
    <property type="nucleotide sequence ID" value="XM_056641985.1"/>
</dbReference>
<dbReference type="GeneID" id="81381152"/>
<dbReference type="EMBL" id="JAPQKT010000002">
    <property type="protein sequence ID" value="KAJ5241474.1"/>
    <property type="molecule type" value="Genomic_DNA"/>
</dbReference>
<keyword evidence="1" id="KW-0812">Transmembrane</keyword>
<dbReference type="AlphaFoldDB" id="A0A9W9PBI6"/>
<feature type="transmembrane region" description="Helical" evidence="1">
    <location>
        <begin position="115"/>
        <end position="134"/>
    </location>
</feature>
<keyword evidence="1" id="KW-0472">Membrane</keyword>
<protein>
    <submittedName>
        <fullName evidence="2">Uncharacterized protein</fullName>
    </submittedName>
</protein>
<sequence>MEVLPISSANEILRHEMVVVKSIIEGKALPALVTNREIELVDSLQFFAAEGLNENPVSLEAGNRDYDILIFKIVLQCWIFCGRSNSWWEEGETIWETFVEENPSYQSWSTSSRMFILWTGVYLLSQLLLPLAAWN</sequence>
<name>A0A9W9PBI6_PENCI</name>
<proteinExistence type="predicted"/>
<evidence type="ECO:0000313" key="3">
    <source>
        <dbReference type="Proteomes" id="UP001147733"/>
    </source>
</evidence>
<keyword evidence="1" id="KW-1133">Transmembrane helix</keyword>
<reference evidence="2" key="1">
    <citation type="submission" date="2022-11" db="EMBL/GenBank/DDBJ databases">
        <authorList>
            <person name="Petersen C."/>
        </authorList>
    </citation>
    <scope>NUCLEOTIDE SEQUENCE</scope>
    <source>
        <strain evidence="2">IBT 23319</strain>
    </source>
</reference>
<reference evidence="2" key="2">
    <citation type="journal article" date="2023" name="IMA Fungus">
        <title>Comparative genomic study of the Penicillium genus elucidates a diverse pangenome and 15 lateral gene transfer events.</title>
        <authorList>
            <person name="Petersen C."/>
            <person name="Sorensen T."/>
            <person name="Nielsen M.R."/>
            <person name="Sondergaard T.E."/>
            <person name="Sorensen J.L."/>
            <person name="Fitzpatrick D.A."/>
            <person name="Frisvad J.C."/>
            <person name="Nielsen K.L."/>
        </authorList>
    </citation>
    <scope>NUCLEOTIDE SEQUENCE</scope>
    <source>
        <strain evidence="2">IBT 23319</strain>
    </source>
</reference>
<keyword evidence="3" id="KW-1185">Reference proteome</keyword>
<comment type="caution">
    <text evidence="2">The sequence shown here is derived from an EMBL/GenBank/DDBJ whole genome shotgun (WGS) entry which is preliminary data.</text>
</comment>